<dbReference type="OrthoDB" id="9797708at2"/>
<dbReference type="FunFam" id="2.30.38.10:FF:000001">
    <property type="entry name" value="Non-ribosomal peptide synthetase PvdI"/>
    <property type="match status" value="3"/>
</dbReference>
<dbReference type="InterPro" id="IPR006162">
    <property type="entry name" value="Ppantetheine_attach_site"/>
</dbReference>
<dbReference type="Gene3D" id="1.10.1200.10">
    <property type="entry name" value="ACP-like"/>
    <property type="match status" value="3"/>
</dbReference>
<sequence length="3678" mass="405856">MSELSKRIADLPPEKRQLLLRRLAEQQKKASAPVEAEWPVRDASQPAPLSFAQQRLWFLEQLQPGNALYNLLMVIRMDGRLDATVLEKSFNAIIARHEALRTVFVEREGQPLQVISPLVTLALPVEELGSLPEPKREAELRRLANEEASRPFDLTRGPLLRMRLLKLEEQAHVLILTVHHIVFDGWSQAVLLRELEAFYGAFLTGKEPSLPPLPVQYADYAVWQRQWLQGAALEGQLAYWKEKLRGPPPMVELPTDRPRPALRTTRGARLFVELPRPLSEALAALSRQEGATLFMTLMAALKTLLFRYTQQTDITTGYVTAGRERREVEGLIGFFVNTLALRVDLSGAPSFRTLLARTRVASMEAFAHQELPFEQLVDALQLERDLSRSPLFQVMLVHQPLSKTGLQMPGLSLGSMDIQPETAKFDLTLLLHDTERGTLAGSWEYNTDLFEAGTIARLAKHYEQLLQSIVAHPDQRITELGLMGDEERRELVERWNETRTEYGRERCVHELFEEQARRTPEALAVRSGREQVSYGELNRRANQLANLLVKKGVGPEEVVGLCTERTVGTVVGLLGILKAGGAYVPLDPGYPEERLRYMLEDSGAKVVVTQQKVVGRLGGLRAEVVCLDTQQEELEREVEQAPERAVSARNLAYVIYTSGSTGRPKGAMLEHQGVCNYLEWSGKAYRVEEGRGAPVHSSISFDLTVTSLVLPLVKGKAVEMVGEEEGVEGLGEALRAGGDYSLVKLTPTHLKMLSQQMKEEEAKGRTRAFIIGGEGLTAESLRYWRKNAPGTRLINEYGPTETVVGCSSYEVKEGDEEEGAVPIGEPIANTQLYVLDGQMGLVAKGVVGELYIGGEGVGRGYLGRGELTAERFVPDPYGKREGGRLYRTGDLVRRKVDGKLEYLGRMDTQVKVRGYRIELGEIETVLSKHAAVSEAVVVVREDAPGGARLVAYVTAHPGQSVRAEELRTLLLGILPEYMVPAAFVSLEKLPLTPNGKLDRRALPAPVAQEPESFAAPLSPSEELVAGIWAQLLGIPKVGRHDNLFALGGNSLLAMQVASRLRKAFQAELPLRWLFEAPTVSALAQRVDSARRETHAPQASPLAPVPRDRPLPLSFSQQRLWFLDQLSPGDPSFNMTLAARVTGPLEAERLEWSLRELCRRHESLRTTFATVQGQAVQVVSPEPRVQLGVVDLSALPQQEREAEVQRRADEDAARPFDLTKGPLLRVQLLRLAPQEWGLLLALHHIVADGWSMGLFFKELGALYEAHSHGKLSPLPELPLQYADYAVWQRSGLSGEVLEAQLGYWRKHLSGAPAVLELPTDRSRPAVRSTRGALAVGPTLSSSLIQSLRGVAQKEGVTFFMLMEAAFHALLHRYSGQEDISVGTTIAGRTRTETEPLIGLFINTLVLRVNLGGDPTFRELLGRVREVALGAYAHQDVPFERLVDELAPARSLSHSPLFQVVFDVGIPQGGPPATLAEFKLTPLSTQVTTTKFDLALLMVDHEDGMVGLCQYSTDLFEAETIQRMLGHLKTLLEGVAGDAEQRVSKLPLMGEMEKRQVLKEWNETREAVEEECLHEVFERQARKTPEAVAVSSEGTQVTYGQLEKYANQLGHYLRQRGVGPDVVVGLCLEKGVEWVVGVLGILKAGGAYLPLDPAHPMERLGYMLSDAGSPVLVTQERLGYEVPSYGEQRVLLDVEWEQFTRQPEQPPQAEVGPGNLAYVIYTSGSTGKPKGVLIEHRSVVNTLRGSQRECEMGPGKKLMPFASIGFDAAVQEMFLPLLSGGTLECAPAEALMPGPEMGRFIREQGITHLVVATPVLAALPYEEDSPLRTLVVGGEACPAELVERWAPGRRFIQQYGPTEASITTASKRCEAGQGKPPFGKPYPNTRLYVLSGHLEPVPVGVTGELYIGGEGVGRGYLGRAELTASSFVPDPFSEQAGCRLYRTGDRVRYRADGNLEFVGRADGQVKVRGHRIELGEIEAVLSKHQGVREGVVVVREEVEGNKRLVAYVVAQEGEEGLEGERLKGFLAERLPEYMVPSAYVVMEALPLTRNGKVDHKALPAPGKSEGEAEQHVAPRNQTEELVAGIWAELLGVDQVGIHDDFFDLGGHSLMATQVLSRIRDTLRVELTVSQLFKFPTVAGLSQLLASSGNHQGPQASPISPAPRDGEVPLSFAQERLWFMDQLEPGSALFNVPIALRFQGQLDPDALEKSLQEIIRRHEVLRTNFVATGDKPVQVITPDLPFQVPVVDLSSLPEQEREAEVQRRAGEDAHKPFALDKEALVRAQLLRVSPNEHVLLLSMHHIVNDAWSGGVFFSELARLYQGFTTGNPVSLPELPLQYADYAVWQRGWLSGEVLEAQLGYWRKQLSEAPAVLELPTDRPRPAVRSTRGASVGGFELSARVTQALRRVAQKEGVTFFMLMEAAFHALLHRYSGQEDISVGTTIAGRTRTETEPLIGLFMNTLVLRVNLGGDPTFRELLGRVREVALGAYAHQDVPFERLVDELAPARSLSHSPLFQVVFDLRNATSIPNLGDLQISGVKAQTVTTKFDLALMTFEQGDGLAGFCDYSTDLFEAETIQRMLGHLKTLLEGVAGDAEQRVSKLPLMGEMEKRQVLREWNETREAVEEECLHEVFERQARKTPEAVAVSSEGTQVTYGQLEKYANQLGHYLRQRGVGPDVVVGLCLEKGVEWVVGVLGILKAGGAYLPLDPAHPMERLGYMLSDAGSPVLVTQERLGYEVPSYGEQRVLLDVEWEQFTRQPEQPPQVEVGPGNLAYVIYTSGSTGKPKGVLIEHRSVVNTLRGSQRECEMGPGKKLMPFASIGFDAAVQEMFLPLLSGGTLECAPAEALMPGPEMGRFIREQGITHLVVATPVLAALPYEEDSPLRTLVVGGEACPAELVERWAPGRRFIQQYGPTEASITTASKRCEAGQGKPPFGKPYPNTRLYVLSGHLEPVPVGVTGELYIGGEGVGRGYLGRAELTASSFVPDPFSEQAGCRLYRTGDRVRYRADGNLEFVGRADGQVKVRGHRIELGEIEAVLSKHQGVREGVVVVREEVEGNKRLVAYVVAQEGEEGLEGERLKGFLAERLPEYMVPSAYVVMEALPLTRNGKVDHKALPAPGKSEGEAEQHVAPRNQTEELVAGIWAELLGVDQVGIHDNFFDLGGHSLMSVKLLSRIRAIFDVELAVLDIFEQPTVARLVEKIAASRASSKGPKPPPIVPTPPAEYVPLSFAQQLAWMPGKLPPEDPVNLVPLIFRLDGLLDEAALSKGLEEMVHRHEALRTTFPLVEGVPVQRIHPTLAVELPVVDLTHLPEDRREAEALRQTEGALWQPFDMAHGPLLRFGLFRLSERSHVLFLGMHHVLTDFESASVFLSELEALYGAYRDGKPSPLPPVPLQYRDYTLWEQQWMQEGGLDRLRAYWARKLSPLPSMPQLPFDRAPTEDEGFEGASHPFELSASLSEAVRAFCVKEGLTPFLFMLAVFETFLSLSSRQEDLLVSFTQANRTRAECEKMLGVFANITLLRCDVSGNPSFRQLLGRVRAEFLESFDHADMPYVEKARLLGLPSGEPRRSPVQIGFAFPSTSASAALRFADLMAVPLAIARKEWAPLDLSLSMSNGPRGFVGMFNYRTRLFEPSTIKSLEEYFQALVECVIADPDQLLRALPSLPLLGEAASRHHPSQQLLNQVAS</sequence>
<keyword evidence="8" id="KW-1185">Reference proteome</keyword>
<dbReference type="InterPro" id="IPR036736">
    <property type="entry name" value="ACP-like_sf"/>
</dbReference>
<dbReference type="HOGENOM" id="CLU_223631_0_0_7"/>
<dbReference type="NCBIfam" id="TIGR01733">
    <property type="entry name" value="AA-adenyl-dom"/>
    <property type="match status" value="3"/>
</dbReference>
<evidence type="ECO:0000256" key="1">
    <source>
        <dbReference type="ARBA" id="ARBA00001957"/>
    </source>
</evidence>
<evidence type="ECO:0000259" key="6">
    <source>
        <dbReference type="PROSITE" id="PS50075"/>
    </source>
</evidence>
<keyword evidence="7" id="KW-0436">Ligase</keyword>
<gene>
    <name evidence="7" type="primary">pcbAB</name>
    <name evidence="7" type="ordered locus">STAUR_4159</name>
</gene>
<evidence type="ECO:0000256" key="4">
    <source>
        <dbReference type="ARBA" id="ARBA00022553"/>
    </source>
</evidence>
<dbReference type="GO" id="GO:0005829">
    <property type="term" value="C:cytosol"/>
    <property type="evidence" value="ECO:0007669"/>
    <property type="project" value="TreeGrafter"/>
</dbReference>
<dbReference type="InterPro" id="IPR023213">
    <property type="entry name" value="CAT-like_dom_sf"/>
</dbReference>
<protein>
    <submittedName>
        <fullName evidence="7">N-(5-amino-5-carboxypentanoyl)-L-cysteinyl-D-valine synthase</fullName>
        <ecNumber evidence="7">6.3.2.26</ecNumber>
    </submittedName>
</protein>
<dbReference type="GO" id="GO:0072330">
    <property type="term" value="P:monocarboxylic acid biosynthetic process"/>
    <property type="evidence" value="ECO:0007669"/>
    <property type="project" value="UniProtKB-ARBA"/>
</dbReference>
<comment type="similarity">
    <text evidence="2">Belongs to the ATP-dependent AMP-binding enzyme family.</text>
</comment>
<dbReference type="Gene3D" id="3.30.300.30">
    <property type="match status" value="3"/>
</dbReference>
<dbReference type="FunFam" id="1.10.1200.10:FF:000005">
    <property type="entry name" value="Nonribosomal peptide synthetase 1"/>
    <property type="match status" value="1"/>
</dbReference>
<dbReference type="Gene3D" id="2.30.38.10">
    <property type="entry name" value="Luciferase, Domain 3"/>
    <property type="match status" value="3"/>
</dbReference>
<dbReference type="STRING" id="378806.STAUR_4159"/>
<dbReference type="InterPro" id="IPR001242">
    <property type="entry name" value="Condensation_dom"/>
</dbReference>
<evidence type="ECO:0000256" key="3">
    <source>
        <dbReference type="ARBA" id="ARBA00022450"/>
    </source>
</evidence>
<dbReference type="GO" id="GO:0050564">
    <property type="term" value="F:N-(5-amino-5-carboxypentanoyl)-L-cysteinyl-D-valine synthase activity"/>
    <property type="evidence" value="ECO:0007669"/>
    <property type="project" value="UniProtKB-EC"/>
</dbReference>
<name>E3FPD1_STIAD</name>
<dbReference type="Pfam" id="PF13193">
    <property type="entry name" value="AMP-binding_C"/>
    <property type="match status" value="3"/>
</dbReference>
<dbReference type="Proteomes" id="UP000001351">
    <property type="component" value="Chromosome"/>
</dbReference>
<dbReference type="Pfam" id="PF00550">
    <property type="entry name" value="PP-binding"/>
    <property type="match status" value="3"/>
</dbReference>
<dbReference type="Pfam" id="PF00668">
    <property type="entry name" value="Condensation"/>
    <property type="match status" value="4"/>
</dbReference>
<evidence type="ECO:0000313" key="7">
    <source>
        <dbReference type="EMBL" id="ADO71941.1"/>
    </source>
</evidence>
<dbReference type="EC" id="6.3.2.26" evidence="7"/>
<dbReference type="Gene3D" id="3.40.50.980">
    <property type="match status" value="6"/>
</dbReference>
<dbReference type="FunFam" id="3.30.300.30:FF:000010">
    <property type="entry name" value="Enterobactin synthetase component F"/>
    <property type="match status" value="3"/>
</dbReference>
<dbReference type="NCBIfam" id="NF003417">
    <property type="entry name" value="PRK04813.1"/>
    <property type="match status" value="3"/>
</dbReference>
<dbReference type="InterPro" id="IPR000873">
    <property type="entry name" value="AMP-dep_synth/lig_dom"/>
</dbReference>
<evidence type="ECO:0000256" key="5">
    <source>
        <dbReference type="SAM" id="MobiDB-lite"/>
    </source>
</evidence>
<dbReference type="eggNOG" id="COG1020">
    <property type="taxonomic scope" value="Bacteria"/>
</dbReference>
<dbReference type="SUPFAM" id="SSF47336">
    <property type="entry name" value="ACP-like"/>
    <property type="match status" value="3"/>
</dbReference>
<dbReference type="PROSITE" id="PS00012">
    <property type="entry name" value="PHOSPHOPANTETHEINE"/>
    <property type="match status" value="3"/>
</dbReference>
<dbReference type="FunFam" id="3.30.559.10:FF:000012">
    <property type="entry name" value="Non-ribosomal peptide synthetase"/>
    <property type="match status" value="3"/>
</dbReference>
<accession>E3FPD1</accession>
<dbReference type="CDD" id="cd05930">
    <property type="entry name" value="A_NRPS"/>
    <property type="match status" value="1"/>
</dbReference>
<dbReference type="GO" id="GO:0031177">
    <property type="term" value="F:phosphopantetheine binding"/>
    <property type="evidence" value="ECO:0007669"/>
    <property type="project" value="InterPro"/>
</dbReference>
<comment type="cofactor">
    <cofactor evidence="1">
        <name>pantetheine 4'-phosphate</name>
        <dbReference type="ChEBI" id="CHEBI:47942"/>
    </cofactor>
</comment>
<dbReference type="FunFam" id="3.40.50.12780:FF:000012">
    <property type="entry name" value="Non-ribosomal peptide synthetase"/>
    <property type="match status" value="3"/>
</dbReference>
<dbReference type="SUPFAM" id="SSF52777">
    <property type="entry name" value="CoA-dependent acyltransferases"/>
    <property type="match status" value="8"/>
</dbReference>
<dbReference type="InterPro" id="IPR020845">
    <property type="entry name" value="AMP-binding_CS"/>
</dbReference>
<keyword evidence="3" id="KW-0596">Phosphopantetheine</keyword>
<evidence type="ECO:0000313" key="8">
    <source>
        <dbReference type="Proteomes" id="UP000001351"/>
    </source>
</evidence>
<dbReference type="Pfam" id="PF00501">
    <property type="entry name" value="AMP-binding"/>
    <property type="match status" value="3"/>
</dbReference>
<dbReference type="PANTHER" id="PTHR45527:SF1">
    <property type="entry name" value="FATTY ACID SYNTHASE"/>
    <property type="match status" value="1"/>
</dbReference>
<dbReference type="InterPro" id="IPR045851">
    <property type="entry name" value="AMP-bd_C_sf"/>
</dbReference>
<dbReference type="EMBL" id="CP002271">
    <property type="protein sequence ID" value="ADO71941.1"/>
    <property type="molecule type" value="Genomic_DNA"/>
</dbReference>
<proteinExistence type="inferred from homology"/>
<dbReference type="KEGG" id="sur:STAUR_4159"/>
<dbReference type="FunFam" id="1.10.1200.10:FF:000016">
    <property type="entry name" value="Non-ribosomal peptide synthase"/>
    <property type="match status" value="2"/>
</dbReference>
<feature type="domain" description="Carrier" evidence="6">
    <location>
        <begin position="2071"/>
        <end position="2146"/>
    </location>
</feature>
<dbReference type="PROSITE" id="PS00455">
    <property type="entry name" value="AMP_BINDING"/>
    <property type="match status" value="3"/>
</dbReference>
<dbReference type="Gene3D" id="3.30.559.30">
    <property type="entry name" value="Nonribosomal peptide synthetase, condensation domain"/>
    <property type="match status" value="4"/>
</dbReference>
<dbReference type="InterPro" id="IPR020806">
    <property type="entry name" value="PKS_PP-bd"/>
</dbReference>
<dbReference type="SUPFAM" id="SSF56801">
    <property type="entry name" value="Acetyl-CoA synthetase-like"/>
    <property type="match status" value="3"/>
</dbReference>
<organism evidence="7 8">
    <name type="scientific">Stigmatella aurantiaca (strain DW4/3-1)</name>
    <dbReference type="NCBI Taxonomy" id="378806"/>
    <lineage>
        <taxon>Bacteria</taxon>
        <taxon>Pseudomonadati</taxon>
        <taxon>Myxococcota</taxon>
        <taxon>Myxococcia</taxon>
        <taxon>Myxococcales</taxon>
        <taxon>Cystobacterineae</taxon>
        <taxon>Archangiaceae</taxon>
        <taxon>Stigmatella</taxon>
    </lineage>
</organism>
<keyword evidence="4" id="KW-0597">Phosphoprotein</keyword>
<dbReference type="PROSITE" id="PS50075">
    <property type="entry name" value="CARRIER"/>
    <property type="match status" value="3"/>
</dbReference>
<dbReference type="CDD" id="cd19531">
    <property type="entry name" value="LCL_NRPS-like"/>
    <property type="match status" value="4"/>
</dbReference>
<evidence type="ECO:0000256" key="2">
    <source>
        <dbReference type="ARBA" id="ARBA00006432"/>
    </source>
</evidence>
<feature type="domain" description="Carrier" evidence="6">
    <location>
        <begin position="1015"/>
        <end position="1090"/>
    </location>
</feature>
<feature type="region of interest" description="Disordered" evidence="5">
    <location>
        <begin position="1085"/>
        <end position="1108"/>
    </location>
</feature>
<dbReference type="InterPro" id="IPR010071">
    <property type="entry name" value="AA_adenyl_dom"/>
</dbReference>
<dbReference type="SMART" id="SM00823">
    <property type="entry name" value="PKS_PP"/>
    <property type="match status" value="3"/>
</dbReference>
<dbReference type="GO" id="GO:0043041">
    <property type="term" value="P:amino acid activation for nonribosomal peptide biosynthetic process"/>
    <property type="evidence" value="ECO:0007669"/>
    <property type="project" value="TreeGrafter"/>
</dbReference>
<dbReference type="GO" id="GO:0044550">
    <property type="term" value="P:secondary metabolite biosynthetic process"/>
    <property type="evidence" value="ECO:0007669"/>
    <property type="project" value="UniProtKB-ARBA"/>
</dbReference>
<dbReference type="FunFam" id="3.40.50.980:FF:000001">
    <property type="entry name" value="Non-ribosomal peptide synthetase"/>
    <property type="match status" value="3"/>
</dbReference>
<dbReference type="RefSeq" id="WP_013376087.1">
    <property type="nucleotide sequence ID" value="NC_014623.1"/>
</dbReference>
<feature type="domain" description="Carrier" evidence="6">
    <location>
        <begin position="3124"/>
        <end position="3199"/>
    </location>
</feature>
<dbReference type="PANTHER" id="PTHR45527">
    <property type="entry name" value="NONRIBOSOMAL PEPTIDE SYNTHETASE"/>
    <property type="match status" value="1"/>
</dbReference>
<dbReference type="InterPro" id="IPR009081">
    <property type="entry name" value="PP-bd_ACP"/>
</dbReference>
<dbReference type="InterPro" id="IPR025110">
    <property type="entry name" value="AMP-bd_C"/>
</dbReference>
<reference evidence="7 8" key="1">
    <citation type="journal article" date="2011" name="Mol. Biol. Evol.">
        <title>Comparative genomic analysis of fruiting body formation in Myxococcales.</title>
        <authorList>
            <person name="Huntley S."/>
            <person name="Hamann N."/>
            <person name="Wegener-Feldbrugge S."/>
            <person name="Treuner-Lange A."/>
            <person name="Kube M."/>
            <person name="Reinhardt R."/>
            <person name="Klages S."/>
            <person name="Muller R."/>
            <person name="Ronning C.M."/>
            <person name="Nierman W.C."/>
            <person name="Sogaard-Andersen L."/>
        </authorList>
    </citation>
    <scope>NUCLEOTIDE SEQUENCE [LARGE SCALE GENOMIC DNA]</scope>
    <source>
        <strain evidence="7 8">DW4/3-1</strain>
    </source>
</reference>
<dbReference type="Gene3D" id="3.30.559.10">
    <property type="entry name" value="Chloramphenicol acetyltransferase-like domain"/>
    <property type="match status" value="4"/>
</dbReference>